<dbReference type="InterPro" id="IPR051058">
    <property type="entry name" value="GDSL_Est/Lipase"/>
</dbReference>
<dbReference type="PANTHER" id="PTHR45648:SF160">
    <property type="entry name" value="GDSL-LIKE LIPASE_ACYLHYDROLASE FAMILY PROTEIN, EXPRESSED"/>
    <property type="match status" value="1"/>
</dbReference>
<dbReference type="HOGENOM" id="CLU_2077006_0_0_1"/>
<dbReference type="AlphaFoldDB" id="A2ZTN3"/>
<keyword evidence="1" id="KW-0378">Hydrolase</keyword>
<sequence>MTPCLTKDGGVEQLGGAEPQWDGEVGRRRHWWRRERQAWWLCGLELGHRPPEPPRHEEVFSNGLNIPDIINEHLGAEPTLPYLSPDLRGAKLLVGANFASASVGILNDTGIQFERLRALVGTARARRIVNGVLVLITLGGNDFMTNYYLVPFSLRSQQFALPDYVRFLISEYKKILQVIGFCHELVSLLHVA</sequence>
<name>A2ZTN3_ORYSJ</name>
<evidence type="ECO:0000256" key="1">
    <source>
        <dbReference type="ARBA" id="ARBA00022801"/>
    </source>
</evidence>
<dbReference type="EMBL" id="CM000138">
    <property type="protein sequence ID" value="EAZ12080.1"/>
    <property type="molecule type" value="Genomic_DNA"/>
</dbReference>
<reference evidence="2" key="2">
    <citation type="submission" date="2008-12" db="EMBL/GenBank/DDBJ databases">
        <title>Improved gene annotation of the rice (Oryza sativa) genomes.</title>
        <authorList>
            <person name="Wang J."/>
            <person name="Li R."/>
            <person name="Fan W."/>
            <person name="Huang Q."/>
            <person name="Zhang J."/>
            <person name="Zhou Y."/>
            <person name="Hu Y."/>
            <person name="Zi S."/>
            <person name="Li J."/>
            <person name="Ni P."/>
            <person name="Zheng H."/>
            <person name="Zhang Y."/>
            <person name="Zhao M."/>
            <person name="Hao Q."/>
            <person name="McDermott J."/>
            <person name="Samudrala R."/>
            <person name="Kristiansen K."/>
            <person name="Wong G.K.-S."/>
        </authorList>
    </citation>
    <scope>NUCLEOTIDE SEQUENCE</scope>
</reference>
<accession>A2ZTN3</accession>
<protein>
    <recommendedName>
        <fullName evidence="3">GDSL esterase/lipase</fullName>
    </recommendedName>
</protein>
<dbReference type="PANTHER" id="PTHR45648">
    <property type="entry name" value="GDSL LIPASE/ACYLHYDROLASE FAMILY PROTEIN (AFU_ORTHOLOGUE AFUA_4G14700)"/>
    <property type="match status" value="1"/>
</dbReference>
<dbReference type="Gene3D" id="3.40.50.1110">
    <property type="entry name" value="SGNH hydrolase"/>
    <property type="match status" value="1"/>
</dbReference>
<proteinExistence type="predicted"/>
<evidence type="ECO:0000313" key="2">
    <source>
        <dbReference type="EMBL" id="EAZ12080.1"/>
    </source>
</evidence>
<dbReference type="InterPro" id="IPR036514">
    <property type="entry name" value="SGNH_hydro_sf"/>
</dbReference>
<dbReference type="Proteomes" id="UP000007752">
    <property type="component" value="Chromosome 1"/>
</dbReference>
<gene>
    <name evidence="2" type="ORF">OsJ_01963</name>
</gene>
<evidence type="ECO:0008006" key="3">
    <source>
        <dbReference type="Google" id="ProtNLM"/>
    </source>
</evidence>
<dbReference type="GO" id="GO:0016787">
    <property type="term" value="F:hydrolase activity"/>
    <property type="evidence" value="ECO:0007669"/>
    <property type="project" value="UniProtKB-KW"/>
</dbReference>
<organism evidence="2">
    <name type="scientific">Oryza sativa subsp. japonica</name>
    <name type="common">Rice</name>
    <dbReference type="NCBI Taxonomy" id="39947"/>
    <lineage>
        <taxon>Eukaryota</taxon>
        <taxon>Viridiplantae</taxon>
        <taxon>Streptophyta</taxon>
        <taxon>Embryophyta</taxon>
        <taxon>Tracheophyta</taxon>
        <taxon>Spermatophyta</taxon>
        <taxon>Magnoliopsida</taxon>
        <taxon>Liliopsida</taxon>
        <taxon>Poales</taxon>
        <taxon>Poaceae</taxon>
        <taxon>BOP clade</taxon>
        <taxon>Oryzoideae</taxon>
        <taxon>Oryzeae</taxon>
        <taxon>Oryzinae</taxon>
        <taxon>Oryza</taxon>
        <taxon>Oryza sativa</taxon>
    </lineage>
</organism>
<reference evidence="2" key="1">
    <citation type="journal article" date="2005" name="PLoS Biol.">
        <title>The genomes of Oryza sativa: a history of duplications.</title>
        <authorList>
            <person name="Yu J."/>
            <person name="Wang J."/>
            <person name="Lin W."/>
            <person name="Li S."/>
            <person name="Li H."/>
            <person name="Zhou J."/>
            <person name="Ni P."/>
            <person name="Dong W."/>
            <person name="Hu S."/>
            <person name="Zeng C."/>
            <person name="Zhang J."/>
            <person name="Zhang Y."/>
            <person name="Li R."/>
            <person name="Xu Z."/>
            <person name="Li S."/>
            <person name="Li X."/>
            <person name="Zheng H."/>
            <person name="Cong L."/>
            <person name="Lin L."/>
            <person name="Yin J."/>
            <person name="Geng J."/>
            <person name="Li G."/>
            <person name="Shi J."/>
            <person name="Liu J."/>
            <person name="Lv H."/>
            <person name="Li J."/>
            <person name="Wang J."/>
            <person name="Deng Y."/>
            <person name="Ran L."/>
            <person name="Shi X."/>
            <person name="Wang X."/>
            <person name="Wu Q."/>
            <person name="Li C."/>
            <person name="Ren X."/>
            <person name="Wang J."/>
            <person name="Wang X."/>
            <person name="Li D."/>
            <person name="Liu D."/>
            <person name="Zhang X."/>
            <person name="Ji Z."/>
            <person name="Zhao W."/>
            <person name="Sun Y."/>
            <person name="Zhang Z."/>
            <person name="Bao J."/>
            <person name="Han Y."/>
            <person name="Dong L."/>
            <person name="Ji J."/>
            <person name="Chen P."/>
            <person name="Wu S."/>
            <person name="Liu J."/>
            <person name="Xiao Y."/>
            <person name="Bu D."/>
            <person name="Tan J."/>
            <person name="Yang L."/>
            <person name="Ye C."/>
            <person name="Zhang J."/>
            <person name="Xu J."/>
            <person name="Zhou Y."/>
            <person name="Yu Y."/>
            <person name="Zhang B."/>
            <person name="Zhuang S."/>
            <person name="Wei H."/>
            <person name="Liu B."/>
            <person name="Lei M."/>
            <person name="Yu H."/>
            <person name="Li Y."/>
            <person name="Xu H."/>
            <person name="Wei S."/>
            <person name="He X."/>
            <person name="Fang L."/>
            <person name="Zhang Z."/>
            <person name="Zhang Y."/>
            <person name="Huang X."/>
            <person name="Su Z."/>
            <person name="Tong W."/>
            <person name="Li J."/>
            <person name="Tong Z."/>
            <person name="Li S."/>
            <person name="Ye J."/>
            <person name="Wang L."/>
            <person name="Fang L."/>
            <person name="Lei T."/>
            <person name="Chen C."/>
            <person name="Chen H."/>
            <person name="Xu Z."/>
            <person name="Li H."/>
            <person name="Huang H."/>
            <person name="Zhang F."/>
            <person name="Xu H."/>
            <person name="Li N."/>
            <person name="Zhao C."/>
            <person name="Li S."/>
            <person name="Dong L."/>
            <person name="Huang Y."/>
            <person name="Li L."/>
            <person name="Xi Y."/>
            <person name="Qi Q."/>
            <person name="Li W."/>
            <person name="Zhang B."/>
            <person name="Hu W."/>
            <person name="Zhang Y."/>
            <person name="Tian X."/>
            <person name="Jiao Y."/>
            <person name="Liang X."/>
            <person name="Jin J."/>
            <person name="Gao L."/>
            <person name="Zheng W."/>
            <person name="Hao B."/>
            <person name="Liu S."/>
            <person name="Wang W."/>
            <person name="Yuan L."/>
            <person name="Cao M."/>
            <person name="McDermott J."/>
            <person name="Samudrala R."/>
            <person name="Wang J."/>
            <person name="Wong G.K."/>
            <person name="Yang H."/>
        </authorList>
    </citation>
    <scope>NUCLEOTIDE SEQUENCE [LARGE SCALE GENOMIC DNA]</scope>
</reference>